<dbReference type="EMBL" id="JBHUMV010000002">
    <property type="protein sequence ID" value="MFD2753513.1"/>
    <property type="molecule type" value="Genomic_DNA"/>
</dbReference>
<dbReference type="RefSeq" id="WP_281178764.1">
    <property type="nucleotide sequence ID" value="NZ_BCNT01000004.1"/>
</dbReference>
<keyword evidence="1" id="KW-0472">Membrane</keyword>
<organism evidence="2 3">
    <name type="scientific">Comamonas terrae</name>
    <dbReference type="NCBI Taxonomy" id="673548"/>
    <lineage>
        <taxon>Bacteria</taxon>
        <taxon>Pseudomonadati</taxon>
        <taxon>Pseudomonadota</taxon>
        <taxon>Betaproteobacteria</taxon>
        <taxon>Burkholderiales</taxon>
        <taxon>Comamonadaceae</taxon>
        <taxon>Comamonas</taxon>
    </lineage>
</organism>
<protein>
    <submittedName>
        <fullName evidence="2">Uncharacterized protein</fullName>
    </submittedName>
</protein>
<evidence type="ECO:0000256" key="1">
    <source>
        <dbReference type="SAM" id="Phobius"/>
    </source>
</evidence>
<comment type="caution">
    <text evidence="2">The sequence shown here is derived from an EMBL/GenBank/DDBJ whole genome shotgun (WGS) entry which is preliminary data.</text>
</comment>
<keyword evidence="1" id="KW-1133">Transmembrane helix</keyword>
<evidence type="ECO:0000313" key="3">
    <source>
        <dbReference type="Proteomes" id="UP001597463"/>
    </source>
</evidence>
<keyword evidence="3" id="KW-1185">Reference proteome</keyword>
<gene>
    <name evidence="2" type="ORF">ACFSW6_05410</name>
</gene>
<sequence length="41" mass="4352">MNHDPEHQDAVDAVVPIIPVVIPAVGAAMMFLLAFIAVHMA</sequence>
<name>A0ABW5UJN6_9BURK</name>
<evidence type="ECO:0000313" key="2">
    <source>
        <dbReference type="EMBL" id="MFD2753513.1"/>
    </source>
</evidence>
<accession>A0ABW5UJN6</accession>
<keyword evidence="1" id="KW-0812">Transmembrane</keyword>
<reference evidence="3" key="1">
    <citation type="journal article" date="2019" name="Int. J. Syst. Evol. Microbiol.">
        <title>The Global Catalogue of Microorganisms (GCM) 10K type strain sequencing project: providing services to taxonomists for standard genome sequencing and annotation.</title>
        <authorList>
            <consortium name="The Broad Institute Genomics Platform"/>
            <consortium name="The Broad Institute Genome Sequencing Center for Infectious Disease"/>
            <person name="Wu L."/>
            <person name="Ma J."/>
        </authorList>
    </citation>
    <scope>NUCLEOTIDE SEQUENCE [LARGE SCALE GENOMIC DNA]</scope>
    <source>
        <strain evidence="3">TISTR 1906</strain>
    </source>
</reference>
<proteinExistence type="predicted"/>
<dbReference type="Proteomes" id="UP001597463">
    <property type="component" value="Unassembled WGS sequence"/>
</dbReference>
<feature type="transmembrane region" description="Helical" evidence="1">
    <location>
        <begin position="13"/>
        <end position="38"/>
    </location>
</feature>